<gene>
    <name evidence="2" type="ORF">F1737_03780</name>
</gene>
<evidence type="ECO:0000259" key="1">
    <source>
        <dbReference type="PROSITE" id="PS51831"/>
    </source>
</evidence>
<dbReference type="RefSeq" id="WP_317137447.1">
    <property type="nucleotide sequence ID" value="NZ_CP043875.1"/>
</dbReference>
<dbReference type="PANTHER" id="PTHR38659:SF2">
    <property type="entry name" value="HDIG DOMAIN PROTEIN"/>
    <property type="match status" value="1"/>
</dbReference>
<accession>A0AA97FB65</accession>
<dbReference type="InterPro" id="IPR003607">
    <property type="entry name" value="HD/PDEase_dom"/>
</dbReference>
<dbReference type="SMART" id="SM00471">
    <property type="entry name" value="HDc"/>
    <property type="match status" value="1"/>
</dbReference>
<dbReference type="InterPro" id="IPR006675">
    <property type="entry name" value="HDIG_dom"/>
</dbReference>
<organism evidence="2 3">
    <name type="scientific">Methanochimaera problematica</name>
    <dbReference type="NCBI Taxonomy" id="2609417"/>
    <lineage>
        <taxon>Archaea</taxon>
        <taxon>Methanobacteriati</taxon>
        <taxon>Methanobacteriota</taxon>
        <taxon>Stenosarchaea group</taxon>
        <taxon>Methanomicrobia</taxon>
        <taxon>Methanomicrobiales</taxon>
        <taxon>Methanomicrobiaceae</taxon>
        <taxon>Methanochimaera</taxon>
    </lineage>
</organism>
<dbReference type="KEGG" id="mefw:F1737_03780"/>
<protein>
    <submittedName>
        <fullName evidence="2">HDIG domain-containing protein</fullName>
    </submittedName>
</protein>
<dbReference type="EMBL" id="CP043875">
    <property type="protein sequence ID" value="WOF15877.1"/>
    <property type="molecule type" value="Genomic_DNA"/>
</dbReference>
<dbReference type="CDD" id="cd00077">
    <property type="entry name" value="HDc"/>
    <property type="match status" value="1"/>
</dbReference>
<dbReference type="PROSITE" id="PS51831">
    <property type="entry name" value="HD"/>
    <property type="match status" value="1"/>
</dbReference>
<keyword evidence="3" id="KW-1185">Reference proteome</keyword>
<dbReference type="Gene3D" id="1.10.3210.10">
    <property type="entry name" value="Hypothetical protein af1432"/>
    <property type="match status" value="1"/>
</dbReference>
<name>A0AA97FB65_9EURY</name>
<dbReference type="AlphaFoldDB" id="A0AA97FB65"/>
<dbReference type="Pfam" id="PF01966">
    <property type="entry name" value="HD"/>
    <property type="match status" value="1"/>
</dbReference>
<dbReference type="SUPFAM" id="SSF109604">
    <property type="entry name" value="HD-domain/PDEase-like"/>
    <property type="match status" value="1"/>
</dbReference>
<dbReference type="GeneID" id="85229258"/>
<sequence length="162" mass="17761">MNIDPNIIKLLKDAGCRQNVINHCIAVCNLSLVFAKNAPVDIKLVKTGALLHDIGRSKTHSLAHGQIGADICRDLGIPENVCLIVERHIGAGLTAEECAKEGLKSIDCIPKSLEEKIVAHSDNLIKGTEEISLKIRLELSKDLPGEIKERIVKLAEEIEIYR</sequence>
<reference evidence="2 3" key="1">
    <citation type="submission" date="2019-09" db="EMBL/GenBank/DDBJ databases">
        <title>The complete genome of Methanoplanus sp. FWC-SCC4.</title>
        <authorList>
            <person name="Chen S.-C."/>
            <person name="Zhou Y.-Z."/>
            <person name="Lai M.-C."/>
        </authorList>
    </citation>
    <scope>NUCLEOTIDE SEQUENCE [LARGE SCALE GENOMIC DNA]</scope>
    <source>
        <strain evidence="2 3">FWC-SCC4</strain>
    </source>
</reference>
<dbReference type="InterPro" id="IPR006674">
    <property type="entry name" value="HD_domain"/>
</dbReference>
<evidence type="ECO:0000313" key="2">
    <source>
        <dbReference type="EMBL" id="WOF15877.1"/>
    </source>
</evidence>
<evidence type="ECO:0000313" key="3">
    <source>
        <dbReference type="Proteomes" id="UP001301797"/>
    </source>
</evidence>
<dbReference type="NCBIfam" id="TIGR00277">
    <property type="entry name" value="HDIG"/>
    <property type="match status" value="1"/>
</dbReference>
<proteinExistence type="predicted"/>
<feature type="domain" description="HD" evidence="1">
    <location>
        <begin position="20"/>
        <end position="161"/>
    </location>
</feature>
<dbReference type="PANTHER" id="PTHR38659">
    <property type="entry name" value="METAL-DEPENDENT PHOSPHOHYDROLASE"/>
    <property type="match status" value="1"/>
</dbReference>
<dbReference type="Proteomes" id="UP001301797">
    <property type="component" value="Chromosome"/>
</dbReference>